<name>A0ABS7XYT7_9FLAO</name>
<feature type="non-terminal residue" evidence="1">
    <location>
        <position position="1"/>
    </location>
</feature>
<keyword evidence="2" id="KW-1185">Reference proteome</keyword>
<organism evidence="1 2">
    <name type="scientific">Winogradskyella alexanderae</name>
    <dbReference type="NCBI Taxonomy" id="2877123"/>
    <lineage>
        <taxon>Bacteria</taxon>
        <taxon>Pseudomonadati</taxon>
        <taxon>Bacteroidota</taxon>
        <taxon>Flavobacteriia</taxon>
        <taxon>Flavobacteriales</taxon>
        <taxon>Flavobacteriaceae</taxon>
        <taxon>Winogradskyella</taxon>
    </lineage>
</organism>
<sequence length="120" mass="12341">FTYTDEDGGTTILDVSNLETLTSIALNPDNVNIDYTDEDGVVTQLDLTALVQNLESQDISTDGTPGDISISNGSNISLNVDDADADSANEVNTAFAVVGADLQITDSSGTLSVPLASIGS</sequence>
<accession>A0ABS7XYT7</accession>
<comment type="caution">
    <text evidence="1">The sequence shown here is derived from an EMBL/GenBank/DDBJ whole genome shotgun (WGS) entry which is preliminary data.</text>
</comment>
<protein>
    <submittedName>
        <fullName evidence="1">Uncharacterized protein</fullName>
    </submittedName>
</protein>
<proteinExistence type="predicted"/>
<evidence type="ECO:0000313" key="1">
    <source>
        <dbReference type="EMBL" id="MCA0133961.1"/>
    </source>
</evidence>
<reference evidence="2" key="1">
    <citation type="submission" date="2023-07" db="EMBL/GenBank/DDBJ databases">
        <authorList>
            <person name="Yue Y."/>
        </authorList>
    </citation>
    <scope>NUCLEOTIDE SEQUENCE [LARGE SCALE GENOMIC DNA]</scope>
    <source>
        <strain evidence="2">D23</strain>
    </source>
</reference>
<evidence type="ECO:0000313" key="2">
    <source>
        <dbReference type="Proteomes" id="UP001198901"/>
    </source>
</evidence>
<dbReference type="EMBL" id="JAIUJR010000048">
    <property type="protein sequence ID" value="MCA0133961.1"/>
    <property type="molecule type" value="Genomic_DNA"/>
</dbReference>
<feature type="non-terminal residue" evidence="1">
    <location>
        <position position="120"/>
    </location>
</feature>
<dbReference type="Proteomes" id="UP001198901">
    <property type="component" value="Unassembled WGS sequence"/>
</dbReference>
<gene>
    <name evidence="1" type="ORF">LBU54_15320</name>
</gene>